<dbReference type="Pfam" id="PF13181">
    <property type="entry name" value="TPR_8"/>
    <property type="match status" value="1"/>
</dbReference>
<sequence>MTPEGGGVDREELASFLATAPEHLKGWAGEQLAQLEGAESDGAEKAGPAGPGAGRKPKRPGGKSGDGGQKGADDERAADVEDILGEDDEEPAPRAPRTAKNRPRPASKLEQRTGVSRVNLVLVMLLAAAVVIIVRQMGLIGQAGQDGSAMTMPSNHPAVGASADPSAVAAMDQAEPVDTDKEASLKAEAEADSTNITARQELGVMYLKADLYQDSITWLQQVLDIDPNNLDALLAIGSAEYGSNQYDAAEKHWRRAAEVDPGVAEPWYNLGFLYMAKTPPDTGRAVECWNKVLEISPDSELAAGVRTHLSRIATASPTAAPAPATPSAGG</sequence>
<evidence type="ECO:0000256" key="1">
    <source>
        <dbReference type="PROSITE-ProRule" id="PRU00339"/>
    </source>
</evidence>
<feature type="transmembrane region" description="Helical" evidence="3">
    <location>
        <begin position="118"/>
        <end position="138"/>
    </location>
</feature>
<dbReference type="SMART" id="SM00028">
    <property type="entry name" value="TPR"/>
    <property type="match status" value="3"/>
</dbReference>
<keyword evidence="3" id="KW-0812">Transmembrane</keyword>
<dbReference type="PROSITE" id="PS50005">
    <property type="entry name" value="TPR"/>
    <property type="match status" value="2"/>
</dbReference>
<keyword evidence="1" id="KW-0802">TPR repeat</keyword>
<evidence type="ECO:0000256" key="3">
    <source>
        <dbReference type="SAM" id="Phobius"/>
    </source>
</evidence>
<reference evidence="4" key="1">
    <citation type="submission" date="2022-10" db="EMBL/GenBank/DDBJ databases">
        <title>Genome sequence of Actinomyces israelii ATCC 10048.</title>
        <authorList>
            <person name="Watt R.M."/>
            <person name="Tong W.M."/>
        </authorList>
    </citation>
    <scope>NUCLEOTIDE SEQUENCE</scope>
    <source>
        <strain evidence="4">ATCC 10048</strain>
    </source>
</reference>
<keyword evidence="5" id="KW-1185">Reference proteome</keyword>
<dbReference type="Gene3D" id="1.25.40.10">
    <property type="entry name" value="Tetratricopeptide repeat domain"/>
    <property type="match status" value="1"/>
</dbReference>
<evidence type="ECO:0000256" key="2">
    <source>
        <dbReference type="SAM" id="MobiDB-lite"/>
    </source>
</evidence>
<name>A0ABT4I904_9ACTO</name>
<keyword evidence="3" id="KW-1133">Transmembrane helix</keyword>
<gene>
    <name evidence="4" type="ORF">OHJ16_05790</name>
</gene>
<dbReference type="RefSeq" id="WP_268917116.1">
    <property type="nucleotide sequence ID" value="NZ_CP124548.1"/>
</dbReference>
<evidence type="ECO:0000313" key="5">
    <source>
        <dbReference type="Proteomes" id="UP001072034"/>
    </source>
</evidence>
<dbReference type="EMBL" id="JAPTMY010000009">
    <property type="protein sequence ID" value="MCZ0857553.1"/>
    <property type="molecule type" value="Genomic_DNA"/>
</dbReference>
<dbReference type="Pfam" id="PF13414">
    <property type="entry name" value="TPR_11"/>
    <property type="match status" value="1"/>
</dbReference>
<dbReference type="Proteomes" id="UP001072034">
    <property type="component" value="Unassembled WGS sequence"/>
</dbReference>
<protein>
    <submittedName>
        <fullName evidence="4">Tetratricopeptide repeat protein</fullName>
    </submittedName>
</protein>
<keyword evidence="3" id="KW-0472">Membrane</keyword>
<dbReference type="SUPFAM" id="SSF48452">
    <property type="entry name" value="TPR-like"/>
    <property type="match status" value="1"/>
</dbReference>
<feature type="repeat" description="TPR" evidence="1">
    <location>
        <begin position="230"/>
        <end position="263"/>
    </location>
</feature>
<feature type="repeat" description="TPR" evidence="1">
    <location>
        <begin position="196"/>
        <end position="229"/>
    </location>
</feature>
<evidence type="ECO:0000313" key="4">
    <source>
        <dbReference type="EMBL" id="MCZ0857553.1"/>
    </source>
</evidence>
<dbReference type="InterPro" id="IPR011990">
    <property type="entry name" value="TPR-like_helical_dom_sf"/>
</dbReference>
<proteinExistence type="predicted"/>
<accession>A0ABT4I904</accession>
<feature type="region of interest" description="Disordered" evidence="2">
    <location>
        <begin position="25"/>
        <end position="110"/>
    </location>
</feature>
<organism evidence="4 5">
    <name type="scientific">Actinomyces israelii</name>
    <dbReference type="NCBI Taxonomy" id="1659"/>
    <lineage>
        <taxon>Bacteria</taxon>
        <taxon>Bacillati</taxon>
        <taxon>Actinomycetota</taxon>
        <taxon>Actinomycetes</taxon>
        <taxon>Actinomycetales</taxon>
        <taxon>Actinomycetaceae</taxon>
        <taxon>Actinomyces</taxon>
    </lineage>
</organism>
<comment type="caution">
    <text evidence="4">The sequence shown here is derived from an EMBL/GenBank/DDBJ whole genome shotgun (WGS) entry which is preliminary data.</text>
</comment>
<feature type="compositionally biased region" description="Acidic residues" evidence="2">
    <location>
        <begin position="80"/>
        <end position="90"/>
    </location>
</feature>
<dbReference type="InterPro" id="IPR019734">
    <property type="entry name" value="TPR_rpt"/>
</dbReference>